<dbReference type="SUPFAM" id="SSF143430">
    <property type="entry name" value="TTP0101/SSO1404-like"/>
    <property type="match status" value="1"/>
</dbReference>
<keyword evidence="3 9" id="KW-0540">Nuclease</keyword>
<protein>
    <recommendedName>
        <fullName evidence="9">CRISPR-associated endoribonuclease Cas2</fullName>
        <ecNumber evidence="9">3.1.-.-</ecNumber>
    </recommendedName>
</protein>
<evidence type="ECO:0000256" key="5">
    <source>
        <dbReference type="ARBA" id="ARBA00022759"/>
    </source>
</evidence>
<evidence type="ECO:0000256" key="1">
    <source>
        <dbReference type="ARBA" id="ARBA00001946"/>
    </source>
</evidence>
<comment type="function">
    <text evidence="9">CRISPR (clustered regularly interspaced short palindromic repeat), is an adaptive immune system that provides protection against mobile genetic elements (viruses, transposable elements and conjugative plasmids). CRISPR clusters contain sequences complementary to antecedent mobile elements and target invading nucleic acids. CRISPR clusters are transcribed and processed into CRISPR RNA (crRNA). Functions as a ssRNA-specific endoribonuclease. Involved in the integration of spacer DNA into the CRISPR cassette.</text>
</comment>
<evidence type="ECO:0000256" key="4">
    <source>
        <dbReference type="ARBA" id="ARBA00022723"/>
    </source>
</evidence>
<keyword evidence="12" id="KW-1185">Reference proteome</keyword>
<evidence type="ECO:0000256" key="9">
    <source>
        <dbReference type="HAMAP-Rule" id="MF_01471"/>
    </source>
</evidence>
<evidence type="ECO:0000256" key="6">
    <source>
        <dbReference type="ARBA" id="ARBA00022801"/>
    </source>
</evidence>
<dbReference type="PANTHER" id="PTHR34405">
    <property type="entry name" value="CRISPR-ASSOCIATED ENDORIBONUCLEASE CAS2"/>
    <property type="match status" value="1"/>
</dbReference>
<evidence type="ECO:0000256" key="2">
    <source>
        <dbReference type="ARBA" id="ARBA00009959"/>
    </source>
</evidence>
<keyword evidence="7 9" id="KW-0460">Magnesium</keyword>
<dbReference type="Pfam" id="PF09827">
    <property type="entry name" value="CRISPR_Cas2"/>
    <property type="match status" value="1"/>
</dbReference>
<gene>
    <name evidence="9 11" type="primary">cas2</name>
    <name evidence="11" type="ORF">OXH18_18375</name>
</gene>
<dbReference type="Proteomes" id="UP001163152">
    <property type="component" value="Chromosome"/>
</dbReference>
<name>A0A9E8Z9P1_9CYAN</name>
<comment type="subunit">
    <text evidence="9">Homodimer, forms a heterotetramer with a Cas1 homodimer.</text>
</comment>
<keyword evidence="8 9" id="KW-0051">Antiviral defense</keyword>
<accession>A0A9E8Z9P1</accession>
<dbReference type="PANTHER" id="PTHR34405:SF3">
    <property type="entry name" value="CRISPR-ASSOCIATED ENDORIBONUCLEASE CAS2 3"/>
    <property type="match status" value="1"/>
</dbReference>
<sequence length="103" mass="12070">MSFVSSAVGYQVHMYLVISYDIPDDKRRSKIHKVLKSYGQWMQLSVFECNLSETQYAKLRSRLSKLIKPEQDSIRFYFLCSCCQGKVERIGGEVLRDETIFFV</sequence>
<dbReference type="EMBL" id="CP113797">
    <property type="protein sequence ID" value="WAL59124.1"/>
    <property type="molecule type" value="Genomic_DNA"/>
</dbReference>
<keyword evidence="6 9" id="KW-0378">Hydrolase</keyword>
<keyword evidence="5 9" id="KW-0255">Endonuclease</keyword>
<comment type="cofactor">
    <cofactor evidence="1 9">
        <name>Mg(2+)</name>
        <dbReference type="ChEBI" id="CHEBI:18420"/>
    </cofactor>
</comment>
<evidence type="ECO:0000256" key="3">
    <source>
        <dbReference type="ARBA" id="ARBA00022722"/>
    </source>
</evidence>
<keyword evidence="4 9" id="KW-0479">Metal-binding</keyword>
<dbReference type="GO" id="GO:0004521">
    <property type="term" value="F:RNA endonuclease activity"/>
    <property type="evidence" value="ECO:0007669"/>
    <property type="project" value="UniProtKB-UniRule"/>
</dbReference>
<dbReference type="AlphaFoldDB" id="A0A9E8Z9P1"/>
<evidence type="ECO:0000256" key="10">
    <source>
        <dbReference type="PIRNR" id="PIRNR032582"/>
    </source>
</evidence>
<reference evidence="11" key="1">
    <citation type="submission" date="2022-12" db="EMBL/GenBank/DDBJ databases">
        <title>Polyphasic identification of a Novel Hot-Spring Cyanobacterium Ocullathermofonsia sinensis gen nov. sp. nov. and Genomic Insights on its Adaptations to the Thermal Habitat.</title>
        <authorList>
            <person name="Daroch M."/>
            <person name="Tang J."/>
            <person name="Jiang Y."/>
        </authorList>
    </citation>
    <scope>NUCLEOTIDE SEQUENCE</scope>
    <source>
        <strain evidence="11">PKUAC-SCTA174</strain>
    </source>
</reference>
<evidence type="ECO:0000256" key="8">
    <source>
        <dbReference type="ARBA" id="ARBA00023118"/>
    </source>
</evidence>
<organism evidence="11 12">
    <name type="scientific">Thermocoleostomius sinensis A174</name>
    <dbReference type="NCBI Taxonomy" id="2016057"/>
    <lineage>
        <taxon>Bacteria</taxon>
        <taxon>Bacillati</taxon>
        <taxon>Cyanobacteriota</taxon>
        <taxon>Cyanophyceae</taxon>
        <taxon>Oculatellales</taxon>
        <taxon>Oculatellaceae</taxon>
        <taxon>Thermocoleostomius</taxon>
    </lineage>
</organism>
<dbReference type="GO" id="GO:0016787">
    <property type="term" value="F:hydrolase activity"/>
    <property type="evidence" value="ECO:0007669"/>
    <property type="project" value="UniProtKB-KW"/>
</dbReference>
<feature type="binding site" evidence="9">
    <location>
        <position position="21"/>
    </location>
    <ligand>
        <name>Mg(2+)</name>
        <dbReference type="ChEBI" id="CHEBI:18420"/>
        <note>catalytic</note>
    </ligand>
</feature>
<evidence type="ECO:0000256" key="7">
    <source>
        <dbReference type="ARBA" id="ARBA00022842"/>
    </source>
</evidence>
<dbReference type="EC" id="3.1.-.-" evidence="9"/>
<dbReference type="CDD" id="cd09725">
    <property type="entry name" value="Cas2_I_II_III"/>
    <property type="match status" value="1"/>
</dbReference>
<proteinExistence type="inferred from homology"/>
<evidence type="ECO:0000313" key="12">
    <source>
        <dbReference type="Proteomes" id="UP001163152"/>
    </source>
</evidence>
<dbReference type="Gene3D" id="3.30.70.240">
    <property type="match status" value="1"/>
</dbReference>
<dbReference type="GO" id="GO:0051607">
    <property type="term" value="P:defense response to virus"/>
    <property type="evidence" value="ECO:0007669"/>
    <property type="project" value="UniProtKB-UniRule"/>
</dbReference>
<comment type="similarity">
    <text evidence="2 9 10">Belongs to the CRISPR-associated endoribonuclease Cas2 protein family.</text>
</comment>
<dbReference type="NCBIfam" id="TIGR01573">
    <property type="entry name" value="cas2"/>
    <property type="match status" value="1"/>
</dbReference>
<dbReference type="GO" id="GO:0046872">
    <property type="term" value="F:metal ion binding"/>
    <property type="evidence" value="ECO:0007669"/>
    <property type="project" value="UniProtKB-UniRule"/>
</dbReference>
<dbReference type="InterPro" id="IPR021127">
    <property type="entry name" value="CRISPR_associated_Cas2"/>
</dbReference>
<dbReference type="HAMAP" id="MF_01471">
    <property type="entry name" value="Cas2"/>
    <property type="match status" value="1"/>
</dbReference>
<dbReference type="GO" id="GO:0043571">
    <property type="term" value="P:maintenance of CRISPR repeat elements"/>
    <property type="evidence" value="ECO:0007669"/>
    <property type="project" value="UniProtKB-UniRule"/>
</dbReference>
<evidence type="ECO:0000313" key="11">
    <source>
        <dbReference type="EMBL" id="WAL59124.1"/>
    </source>
</evidence>
<dbReference type="KEGG" id="tsin:OXH18_18375"/>
<dbReference type="InterPro" id="IPR019199">
    <property type="entry name" value="Virulence_VapD/CRISPR_Cas2"/>
</dbReference>
<dbReference type="PIRSF" id="PIRSF032582">
    <property type="entry name" value="Cas2"/>
    <property type="match status" value="1"/>
</dbReference>